<keyword evidence="2" id="KW-1185">Reference proteome</keyword>
<evidence type="ECO:0000313" key="2">
    <source>
        <dbReference type="Proteomes" id="UP000624701"/>
    </source>
</evidence>
<comment type="caution">
    <text evidence="1">The sequence shown here is derived from an EMBL/GenBank/DDBJ whole genome shotgun (WGS) entry which is preliminary data.</text>
</comment>
<accession>A0ABQ2C5R2</accession>
<dbReference type="InterPro" id="IPR016181">
    <property type="entry name" value="Acyl_CoA_acyltransferase"/>
</dbReference>
<reference evidence="2" key="1">
    <citation type="journal article" date="2019" name="Int. J. Syst. Evol. Microbiol.">
        <title>The Global Catalogue of Microorganisms (GCM) 10K type strain sequencing project: providing services to taxonomists for standard genome sequencing and annotation.</title>
        <authorList>
            <consortium name="The Broad Institute Genomics Platform"/>
            <consortium name="The Broad Institute Genome Sequencing Center for Infectious Disease"/>
            <person name="Wu L."/>
            <person name="Ma J."/>
        </authorList>
    </citation>
    <scope>NUCLEOTIDE SEQUENCE [LARGE SCALE GENOMIC DNA]</scope>
    <source>
        <strain evidence="2">CCM 8681</strain>
    </source>
</reference>
<gene>
    <name evidence="1" type="ORF">GCM10011444_27420</name>
</gene>
<organism evidence="1 2">
    <name type="scientific">Winogradskyella haliclonae</name>
    <dbReference type="NCBI Taxonomy" id="2048558"/>
    <lineage>
        <taxon>Bacteria</taxon>
        <taxon>Pseudomonadati</taxon>
        <taxon>Bacteroidota</taxon>
        <taxon>Flavobacteriia</taxon>
        <taxon>Flavobacteriales</taxon>
        <taxon>Flavobacteriaceae</taxon>
        <taxon>Winogradskyella</taxon>
    </lineage>
</organism>
<name>A0ABQ2C5R2_9FLAO</name>
<proteinExistence type="predicted"/>
<dbReference type="EMBL" id="BMDQ01000005">
    <property type="protein sequence ID" value="GGI58433.1"/>
    <property type="molecule type" value="Genomic_DNA"/>
</dbReference>
<dbReference type="SUPFAM" id="SSF55729">
    <property type="entry name" value="Acyl-CoA N-acyltransferases (Nat)"/>
    <property type="match status" value="1"/>
</dbReference>
<protein>
    <recommendedName>
        <fullName evidence="3">GNAT family N-acetyltransferase</fullName>
    </recommendedName>
</protein>
<evidence type="ECO:0008006" key="3">
    <source>
        <dbReference type="Google" id="ProtNLM"/>
    </source>
</evidence>
<evidence type="ECO:0000313" key="1">
    <source>
        <dbReference type="EMBL" id="GGI58433.1"/>
    </source>
</evidence>
<dbReference type="Gene3D" id="3.40.630.30">
    <property type="match status" value="1"/>
</dbReference>
<dbReference type="Proteomes" id="UP000624701">
    <property type="component" value="Unassembled WGS sequence"/>
</dbReference>
<sequence length="83" mass="10014">MTIHKATIDQLEDLIPLFDGYRAFYKQDSNLPKTRQFLLERLHNNDSVIFMAYIKKGLLALHNFTIYFHRYHWSACIYLTIYL</sequence>